<gene>
    <name evidence="2" type="primary">HaOG207369</name>
    <name evidence="2" type="ORF">B5X24_HaOG207369</name>
</gene>
<feature type="domain" description="DEK-C" evidence="1">
    <location>
        <begin position="96"/>
        <end position="152"/>
    </location>
</feature>
<name>A0A2W1BPJ4_HELAM</name>
<organism evidence="2 3">
    <name type="scientific">Helicoverpa armigera</name>
    <name type="common">Cotton bollworm</name>
    <name type="synonym">Heliothis armigera</name>
    <dbReference type="NCBI Taxonomy" id="29058"/>
    <lineage>
        <taxon>Eukaryota</taxon>
        <taxon>Metazoa</taxon>
        <taxon>Ecdysozoa</taxon>
        <taxon>Arthropoda</taxon>
        <taxon>Hexapoda</taxon>
        <taxon>Insecta</taxon>
        <taxon>Pterygota</taxon>
        <taxon>Neoptera</taxon>
        <taxon>Endopterygota</taxon>
        <taxon>Lepidoptera</taxon>
        <taxon>Glossata</taxon>
        <taxon>Ditrysia</taxon>
        <taxon>Noctuoidea</taxon>
        <taxon>Noctuidae</taxon>
        <taxon>Heliothinae</taxon>
        <taxon>Helicoverpa</taxon>
    </lineage>
</organism>
<dbReference type="EMBL" id="KZ150034">
    <property type="protein sequence ID" value="PZC74650.1"/>
    <property type="molecule type" value="Genomic_DNA"/>
</dbReference>
<dbReference type="AlphaFoldDB" id="A0A2W1BPJ4"/>
<accession>A0A2W1BPJ4</accession>
<sequence length="158" mass="18255">MKKCELQSSEKQACNKLAALNLLSIDLLLFCSCQWLSFRLLSRVIVIIRLIVIIKTISFFSEKNPVGFDFVRSSAPQELGRGQERKREGIMRDLQPPSDEEIQSYVREIVANADLEHITMKMVYVQVFNKYPDFNLTKKKSMIRATVMSVSFCTSYIF</sequence>
<proteinExistence type="predicted"/>
<dbReference type="Gene3D" id="1.10.10.60">
    <property type="entry name" value="Homeodomain-like"/>
    <property type="match status" value="1"/>
</dbReference>
<dbReference type="Pfam" id="PF08766">
    <property type="entry name" value="DEK_C"/>
    <property type="match status" value="1"/>
</dbReference>
<keyword evidence="3" id="KW-1185">Reference proteome</keyword>
<protein>
    <recommendedName>
        <fullName evidence="1">DEK-C domain-containing protein</fullName>
    </recommendedName>
</protein>
<evidence type="ECO:0000313" key="3">
    <source>
        <dbReference type="Proteomes" id="UP000249218"/>
    </source>
</evidence>
<evidence type="ECO:0000259" key="1">
    <source>
        <dbReference type="PROSITE" id="PS51998"/>
    </source>
</evidence>
<dbReference type="PROSITE" id="PS51998">
    <property type="entry name" value="DEK_C"/>
    <property type="match status" value="1"/>
</dbReference>
<dbReference type="SUPFAM" id="SSF109715">
    <property type="entry name" value="DEK C-terminal domain"/>
    <property type="match status" value="1"/>
</dbReference>
<dbReference type="Proteomes" id="UP000249218">
    <property type="component" value="Unassembled WGS sequence"/>
</dbReference>
<evidence type="ECO:0000313" key="2">
    <source>
        <dbReference type="EMBL" id="PZC74650.1"/>
    </source>
</evidence>
<reference evidence="2 3" key="1">
    <citation type="journal article" date="2017" name="BMC Biol.">
        <title>Genomic innovations, transcriptional plasticity and gene loss underlying the evolution and divergence of two highly polyphagous and invasive Helicoverpa pest species.</title>
        <authorList>
            <person name="Pearce S.L."/>
            <person name="Clarke D.F."/>
            <person name="East P.D."/>
            <person name="Elfekih S."/>
            <person name="Gordon K.H."/>
            <person name="Jermiin L.S."/>
            <person name="McGaughran A."/>
            <person name="Oakeshott J.G."/>
            <person name="Papanikolaou A."/>
            <person name="Perera O.P."/>
            <person name="Rane R.V."/>
            <person name="Richards S."/>
            <person name="Tay W.T."/>
            <person name="Walsh T.K."/>
            <person name="Anderson A."/>
            <person name="Anderson C.J."/>
            <person name="Asgari S."/>
            <person name="Board P.G."/>
            <person name="Bretschneider A."/>
            <person name="Campbell P.M."/>
            <person name="Chertemps T."/>
            <person name="Christeller J.T."/>
            <person name="Coppin C.W."/>
            <person name="Downes S.J."/>
            <person name="Duan G."/>
            <person name="Farnsworth C.A."/>
            <person name="Good R.T."/>
            <person name="Han L.B."/>
            <person name="Han Y.C."/>
            <person name="Hatje K."/>
            <person name="Horne I."/>
            <person name="Huang Y.P."/>
            <person name="Hughes D.S."/>
            <person name="Jacquin-Joly E."/>
            <person name="James W."/>
            <person name="Jhangiani S."/>
            <person name="Kollmar M."/>
            <person name="Kuwar S.S."/>
            <person name="Li S."/>
            <person name="Liu N.Y."/>
            <person name="Maibeche M.T."/>
            <person name="Miller J.R."/>
            <person name="Montagne N."/>
            <person name="Perry T."/>
            <person name="Qu J."/>
            <person name="Song S.V."/>
            <person name="Sutton G.G."/>
            <person name="Vogel H."/>
            <person name="Walenz B.P."/>
            <person name="Xu W."/>
            <person name="Zhang H.J."/>
            <person name="Zou Z."/>
            <person name="Batterham P."/>
            <person name="Edwards O.R."/>
            <person name="Feyereisen R."/>
            <person name="Gibbs R.A."/>
            <person name="Heckel D.G."/>
            <person name="McGrath A."/>
            <person name="Robin C."/>
            <person name="Scherer S.E."/>
            <person name="Worley K.C."/>
            <person name="Wu Y.D."/>
        </authorList>
    </citation>
    <scope>NUCLEOTIDE SEQUENCE [LARGE SCALE GENOMIC DNA]</scope>
    <source>
        <strain evidence="2">Harm_GR_Male_#8</strain>
        <tissue evidence="2">Whole organism</tissue>
    </source>
</reference>
<dbReference type="InterPro" id="IPR014876">
    <property type="entry name" value="DEK_C"/>
</dbReference>